<evidence type="ECO:0000256" key="2">
    <source>
        <dbReference type="SAM" id="MobiDB-lite"/>
    </source>
</evidence>
<sequence>MDLKSGTLTLPKIHNSIESTISSLRQQHKEVKEAASDRTKIKQTVEQVLKPICENVKQHKLINNEALKLLLTLHKSVLSRSIACTSPPPPEPITSPVDDDKRTSETCFLPPVVTSQSTATPNRPRPPLSSGIRYPAITNTSLTRSPLASRGSTRVSSPPRRTSFQSRLSPTNDSISEEQISERHEKLQRFSDEVELQACTLQAAYSTFSQRVLVPLQTFCKQHRTKAKSHMKEGLKADINIENETKSSNEVHKSEFLIVQTMNKIKQLLWTSSEGVPVHLFSNSGISKEISGDVDCERFPLVRIIPDILQKFDEVLDSATLWLKCDKLYTENAKCGLHRAHRRYVKTERMWQETRQSHRQLLCEWDHMNGEVHTNSTRLETLEHDIEMLREDMSKSQDQRRTLEIKMRNANENIDHLRTRHRALRRRINLLDRKIEARERNYEYLESRVRTLKADQDAMQEKLRISDEYAASLQTKMQQFYNNRAAWNRRYLEKTDPDVLQSRIEAARLRIPLPTVREKTFILKSRIENLREALSVVSERLEVNNVHWAALCFHLPWPDNFLLTLPEVRSGNYQHKDLADSDDSSSTSSASSTSAGKSQMCDKRKHWPAIRKVIEYVKGHCPGTEQQQRSFMFDLWLRNNGKYATIDTLLNALRVSRIPDLATHVERCVK</sequence>
<feature type="coiled-coil region" evidence="1">
    <location>
        <begin position="379"/>
        <end position="462"/>
    </location>
</feature>
<dbReference type="InterPro" id="IPR000488">
    <property type="entry name" value="Death_dom"/>
</dbReference>
<feature type="region of interest" description="Disordered" evidence="2">
    <location>
        <begin position="576"/>
        <end position="603"/>
    </location>
</feature>
<feature type="compositionally biased region" description="Low complexity" evidence="2">
    <location>
        <begin position="584"/>
        <end position="595"/>
    </location>
</feature>
<name>A0ABP0G0C9_CLALP</name>
<dbReference type="Gene3D" id="1.20.5.170">
    <property type="match status" value="1"/>
</dbReference>
<evidence type="ECO:0000256" key="1">
    <source>
        <dbReference type="SAM" id="Coils"/>
    </source>
</evidence>
<dbReference type="SUPFAM" id="SSF57997">
    <property type="entry name" value="Tropomyosin"/>
    <property type="match status" value="1"/>
</dbReference>
<evidence type="ECO:0000259" key="3">
    <source>
        <dbReference type="PROSITE" id="PS50017"/>
    </source>
</evidence>
<feature type="compositionally biased region" description="Low complexity" evidence="2">
    <location>
        <begin position="149"/>
        <end position="163"/>
    </location>
</feature>
<feature type="compositionally biased region" description="Polar residues" evidence="2">
    <location>
        <begin position="137"/>
        <end position="146"/>
    </location>
</feature>
<dbReference type="CDD" id="cd01670">
    <property type="entry name" value="Death"/>
    <property type="match status" value="1"/>
</dbReference>
<evidence type="ECO:0000313" key="5">
    <source>
        <dbReference type="Proteomes" id="UP001642483"/>
    </source>
</evidence>
<keyword evidence="1" id="KW-0175">Coiled coil</keyword>
<feature type="domain" description="Death" evidence="3">
    <location>
        <begin position="614"/>
        <end position="669"/>
    </location>
</feature>
<protein>
    <recommendedName>
        <fullName evidence="3">Death domain-containing protein</fullName>
    </recommendedName>
</protein>
<comment type="caution">
    <text evidence="4">The sequence shown here is derived from an EMBL/GenBank/DDBJ whole genome shotgun (WGS) entry which is preliminary data.</text>
</comment>
<feature type="compositionally biased region" description="Polar residues" evidence="2">
    <location>
        <begin position="164"/>
        <end position="178"/>
    </location>
</feature>
<dbReference type="EMBL" id="CAWYQH010000098">
    <property type="protein sequence ID" value="CAK8684955.1"/>
    <property type="molecule type" value="Genomic_DNA"/>
</dbReference>
<evidence type="ECO:0000313" key="4">
    <source>
        <dbReference type="EMBL" id="CAK8684955.1"/>
    </source>
</evidence>
<dbReference type="Proteomes" id="UP001642483">
    <property type="component" value="Unassembled WGS sequence"/>
</dbReference>
<organism evidence="4 5">
    <name type="scientific">Clavelina lepadiformis</name>
    <name type="common">Light-bulb sea squirt</name>
    <name type="synonym">Ascidia lepadiformis</name>
    <dbReference type="NCBI Taxonomy" id="159417"/>
    <lineage>
        <taxon>Eukaryota</taxon>
        <taxon>Metazoa</taxon>
        <taxon>Chordata</taxon>
        <taxon>Tunicata</taxon>
        <taxon>Ascidiacea</taxon>
        <taxon>Aplousobranchia</taxon>
        <taxon>Clavelinidae</taxon>
        <taxon>Clavelina</taxon>
    </lineage>
</organism>
<feature type="region of interest" description="Disordered" evidence="2">
    <location>
        <begin position="114"/>
        <end position="179"/>
    </location>
</feature>
<accession>A0ABP0G0C9</accession>
<gene>
    <name evidence="4" type="ORF">CVLEPA_LOCUS16123</name>
</gene>
<keyword evidence="5" id="KW-1185">Reference proteome</keyword>
<dbReference type="PROSITE" id="PS50017">
    <property type="entry name" value="DEATH_DOMAIN"/>
    <property type="match status" value="1"/>
</dbReference>
<reference evidence="4 5" key="1">
    <citation type="submission" date="2024-02" db="EMBL/GenBank/DDBJ databases">
        <authorList>
            <person name="Daric V."/>
            <person name="Darras S."/>
        </authorList>
    </citation>
    <scope>NUCLEOTIDE SEQUENCE [LARGE SCALE GENOMIC DNA]</scope>
</reference>
<proteinExistence type="predicted"/>